<comment type="caution">
    <text evidence="1">The sequence shown here is derived from an EMBL/GenBank/DDBJ whole genome shotgun (WGS) entry which is preliminary data.</text>
</comment>
<dbReference type="AlphaFoldDB" id="A0A2P5BNP5"/>
<accession>A0A2P5BNP5</accession>
<organism evidence="1 2">
    <name type="scientific">Trema orientale</name>
    <name type="common">Charcoal tree</name>
    <name type="synonym">Celtis orientalis</name>
    <dbReference type="NCBI Taxonomy" id="63057"/>
    <lineage>
        <taxon>Eukaryota</taxon>
        <taxon>Viridiplantae</taxon>
        <taxon>Streptophyta</taxon>
        <taxon>Embryophyta</taxon>
        <taxon>Tracheophyta</taxon>
        <taxon>Spermatophyta</taxon>
        <taxon>Magnoliopsida</taxon>
        <taxon>eudicotyledons</taxon>
        <taxon>Gunneridae</taxon>
        <taxon>Pentapetalae</taxon>
        <taxon>rosids</taxon>
        <taxon>fabids</taxon>
        <taxon>Rosales</taxon>
        <taxon>Cannabaceae</taxon>
        <taxon>Trema</taxon>
    </lineage>
</organism>
<proteinExistence type="predicted"/>
<name>A0A2P5BNP5_TREOI</name>
<evidence type="ECO:0000313" key="1">
    <source>
        <dbReference type="EMBL" id="PON50412.1"/>
    </source>
</evidence>
<sequence>DFEARLSIKALVQDAGGRRGVFLCRLRLRDLRSFFGGGATGLPDWDSSLGD</sequence>
<protein>
    <submittedName>
        <fullName evidence="1">Uncharacterized protein</fullName>
    </submittedName>
</protein>
<dbReference type="EMBL" id="JXTC01000486">
    <property type="protein sequence ID" value="PON50412.1"/>
    <property type="molecule type" value="Genomic_DNA"/>
</dbReference>
<dbReference type="Proteomes" id="UP000237000">
    <property type="component" value="Unassembled WGS sequence"/>
</dbReference>
<evidence type="ECO:0000313" key="2">
    <source>
        <dbReference type="Proteomes" id="UP000237000"/>
    </source>
</evidence>
<dbReference type="InParanoid" id="A0A2P5BNP5"/>
<gene>
    <name evidence="1" type="ORF">TorRG33x02_314600</name>
</gene>
<feature type="non-terminal residue" evidence="1">
    <location>
        <position position="1"/>
    </location>
</feature>
<reference evidence="2" key="1">
    <citation type="submission" date="2016-06" db="EMBL/GenBank/DDBJ databases">
        <title>Parallel loss of symbiosis genes in relatives of nitrogen-fixing non-legume Parasponia.</title>
        <authorList>
            <person name="Van Velzen R."/>
            <person name="Holmer R."/>
            <person name="Bu F."/>
            <person name="Rutten L."/>
            <person name="Van Zeijl A."/>
            <person name="Liu W."/>
            <person name="Santuari L."/>
            <person name="Cao Q."/>
            <person name="Sharma T."/>
            <person name="Shen D."/>
            <person name="Roswanjaya Y."/>
            <person name="Wardhani T."/>
            <person name="Kalhor M.S."/>
            <person name="Jansen J."/>
            <person name="Van den Hoogen J."/>
            <person name="Gungor B."/>
            <person name="Hartog M."/>
            <person name="Hontelez J."/>
            <person name="Verver J."/>
            <person name="Yang W.-C."/>
            <person name="Schijlen E."/>
            <person name="Repin R."/>
            <person name="Schilthuizen M."/>
            <person name="Schranz E."/>
            <person name="Heidstra R."/>
            <person name="Miyata K."/>
            <person name="Fedorova E."/>
            <person name="Kohlen W."/>
            <person name="Bisseling T."/>
            <person name="Smit S."/>
            <person name="Geurts R."/>
        </authorList>
    </citation>
    <scope>NUCLEOTIDE SEQUENCE [LARGE SCALE GENOMIC DNA]</scope>
    <source>
        <strain evidence="2">cv. RG33-2</strain>
    </source>
</reference>
<keyword evidence="2" id="KW-1185">Reference proteome</keyword>